<evidence type="ECO:0000256" key="6">
    <source>
        <dbReference type="ARBA" id="ARBA00023136"/>
    </source>
</evidence>
<reference evidence="9 10" key="1">
    <citation type="submission" date="2017-08" db="EMBL/GenBank/DDBJ databases">
        <title>Complete genome of Colwellia sp. NB097-1, a psychrophile bacterium ioslated from Bering Sea.</title>
        <authorList>
            <person name="Chen X."/>
        </authorList>
    </citation>
    <scope>NUCLEOTIDE SEQUENCE [LARGE SCALE GENOMIC DNA]</scope>
    <source>
        <strain evidence="9 10">NB097-1</strain>
    </source>
</reference>
<dbReference type="PANTHER" id="PTHR23517:SF2">
    <property type="entry name" value="MULTIDRUG RESISTANCE PROTEIN MDTH"/>
    <property type="match status" value="1"/>
</dbReference>
<evidence type="ECO:0000313" key="9">
    <source>
        <dbReference type="EMBL" id="ASP47510.1"/>
    </source>
</evidence>
<dbReference type="GO" id="GO:0022857">
    <property type="term" value="F:transmembrane transporter activity"/>
    <property type="evidence" value="ECO:0007669"/>
    <property type="project" value="InterPro"/>
</dbReference>
<dbReference type="EMBL" id="CP020465">
    <property type="protein sequence ID" value="ASP47510.1"/>
    <property type="molecule type" value="Genomic_DNA"/>
</dbReference>
<dbReference type="PROSITE" id="PS00216">
    <property type="entry name" value="SUGAR_TRANSPORT_1"/>
    <property type="match status" value="1"/>
</dbReference>
<feature type="transmembrane region" description="Helical" evidence="7">
    <location>
        <begin position="252"/>
        <end position="272"/>
    </location>
</feature>
<feature type="transmembrane region" description="Helical" evidence="7">
    <location>
        <begin position="42"/>
        <end position="59"/>
    </location>
</feature>
<keyword evidence="5 7" id="KW-1133">Transmembrane helix</keyword>
<dbReference type="SUPFAM" id="SSF103473">
    <property type="entry name" value="MFS general substrate transporter"/>
    <property type="match status" value="1"/>
</dbReference>
<evidence type="ECO:0000256" key="7">
    <source>
        <dbReference type="SAM" id="Phobius"/>
    </source>
</evidence>
<dbReference type="InterPro" id="IPR020846">
    <property type="entry name" value="MFS_dom"/>
</dbReference>
<dbReference type="InterPro" id="IPR011701">
    <property type="entry name" value="MFS"/>
</dbReference>
<feature type="domain" description="Major facilitator superfamily (MFS) profile" evidence="8">
    <location>
        <begin position="1"/>
        <end position="393"/>
    </location>
</feature>
<dbReference type="Gene3D" id="1.20.1250.20">
    <property type="entry name" value="MFS general substrate transporter like domains"/>
    <property type="match status" value="1"/>
</dbReference>
<protein>
    <submittedName>
        <fullName evidence="9">MFS transporter</fullName>
    </submittedName>
</protein>
<name>A0A222G6T6_9GAMM</name>
<dbReference type="KEGG" id="cber:B5D82_06940"/>
<dbReference type="PROSITE" id="PS50850">
    <property type="entry name" value="MFS"/>
    <property type="match status" value="1"/>
</dbReference>
<organism evidence="9 10">
    <name type="scientific">Cognaticolwellia beringensis</name>
    <dbReference type="NCBI Taxonomy" id="1967665"/>
    <lineage>
        <taxon>Bacteria</taxon>
        <taxon>Pseudomonadati</taxon>
        <taxon>Pseudomonadota</taxon>
        <taxon>Gammaproteobacteria</taxon>
        <taxon>Alteromonadales</taxon>
        <taxon>Colwelliaceae</taxon>
        <taxon>Cognaticolwellia</taxon>
    </lineage>
</organism>
<keyword evidence="3" id="KW-1003">Cell membrane</keyword>
<dbReference type="AlphaFoldDB" id="A0A222G6T6"/>
<dbReference type="CDD" id="cd17472">
    <property type="entry name" value="MFS_YajR_like"/>
    <property type="match status" value="1"/>
</dbReference>
<comment type="subcellular location">
    <subcellularLocation>
        <location evidence="1">Cell membrane</location>
        <topology evidence="1">Multi-pass membrane protein</topology>
    </subcellularLocation>
</comment>
<dbReference type="RefSeq" id="WP_081150212.1">
    <property type="nucleotide sequence ID" value="NZ_CP020465.1"/>
</dbReference>
<dbReference type="OrthoDB" id="9764259at2"/>
<accession>A0A222G6T6</accession>
<evidence type="ECO:0000256" key="1">
    <source>
        <dbReference type="ARBA" id="ARBA00004651"/>
    </source>
</evidence>
<evidence type="ECO:0000313" key="10">
    <source>
        <dbReference type="Proteomes" id="UP000202259"/>
    </source>
</evidence>
<dbReference type="Pfam" id="PF07690">
    <property type="entry name" value="MFS_1"/>
    <property type="match status" value="1"/>
</dbReference>
<dbReference type="InterPro" id="IPR050171">
    <property type="entry name" value="MFS_Transporters"/>
</dbReference>
<feature type="transmembrane region" description="Helical" evidence="7">
    <location>
        <begin position="279"/>
        <end position="298"/>
    </location>
</feature>
<sequence length="454" mass="48906">MSASGLNSIEKKAALSLASVFGLRMLGLFMILPVFAIYGEELIGYSPIWLGLAIGAYGLTQAMLQIPMGILSDKFGRKPVILAGLVIFFIGSVVAAMSDTIYGVVFGRALQGTGAIASAILALAADLSREEQRPKVMATIGMFIGLSFTVAMIIGPIVAQAFGLSGLFWFIAILTIFAMLTIQFIVPNSINTAPKGDNVALPSKLGSLIRDGQLSRLNWGVFILHMALTACFVTLPKQFVANGLALEQHWQLYLPTLIGSFFLMVPFMIIGLKKQKETQMFSAAVALLTLALLLLWYLPISMTTLIVLVMMFFTAFNYLEATMPSILSRIAPAGVKGSVMGIYSSSQFLGAFAGGILGGFIAGEFGEQTIFLVTGLFALVWLLLTFGMKPLKKSKAYSFSTSIINDEKAREVAQKLSEMPGVIEATIMHEEAVAYLKVDDKTVDLASIKALLNQ</sequence>
<evidence type="ECO:0000256" key="3">
    <source>
        <dbReference type="ARBA" id="ARBA00022475"/>
    </source>
</evidence>
<feature type="transmembrane region" description="Helical" evidence="7">
    <location>
        <begin position="136"/>
        <end position="161"/>
    </location>
</feature>
<evidence type="ECO:0000259" key="8">
    <source>
        <dbReference type="PROSITE" id="PS50850"/>
    </source>
</evidence>
<feature type="transmembrane region" description="Helical" evidence="7">
    <location>
        <begin position="12"/>
        <end position="36"/>
    </location>
</feature>
<evidence type="ECO:0000256" key="4">
    <source>
        <dbReference type="ARBA" id="ARBA00022692"/>
    </source>
</evidence>
<feature type="transmembrane region" description="Helical" evidence="7">
    <location>
        <begin position="304"/>
        <end position="321"/>
    </location>
</feature>
<keyword evidence="4 7" id="KW-0812">Transmembrane</keyword>
<feature type="transmembrane region" description="Helical" evidence="7">
    <location>
        <begin position="167"/>
        <end position="186"/>
    </location>
</feature>
<dbReference type="GO" id="GO:0005886">
    <property type="term" value="C:plasma membrane"/>
    <property type="evidence" value="ECO:0007669"/>
    <property type="project" value="UniProtKB-SubCell"/>
</dbReference>
<dbReference type="InterPro" id="IPR036259">
    <property type="entry name" value="MFS_trans_sf"/>
</dbReference>
<dbReference type="PANTHER" id="PTHR23517">
    <property type="entry name" value="RESISTANCE PROTEIN MDTM, PUTATIVE-RELATED-RELATED"/>
    <property type="match status" value="1"/>
</dbReference>
<feature type="transmembrane region" description="Helical" evidence="7">
    <location>
        <begin position="217"/>
        <end position="240"/>
    </location>
</feature>
<feature type="transmembrane region" description="Helical" evidence="7">
    <location>
        <begin position="369"/>
        <end position="388"/>
    </location>
</feature>
<feature type="transmembrane region" description="Helical" evidence="7">
    <location>
        <begin position="104"/>
        <end position="124"/>
    </location>
</feature>
<evidence type="ECO:0000256" key="5">
    <source>
        <dbReference type="ARBA" id="ARBA00022989"/>
    </source>
</evidence>
<keyword evidence="10" id="KW-1185">Reference proteome</keyword>
<evidence type="ECO:0000256" key="2">
    <source>
        <dbReference type="ARBA" id="ARBA00022448"/>
    </source>
</evidence>
<dbReference type="Proteomes" id="UP000202259">
    <property type="component" value="Chromosome"/>
</dbReference>
<dbReference type="InterPro" id="IPR005829">
    <property type="entry name" value="Sugar_transporter_CS"/>
</dbReference>
<gene>
    <name evidence="9" type="ORF">B5D82_06940</name>
</gene>
<keyword evidence="6 7" id="KW-0472">Membrane</keyword>
<keyword evidence="2" id="KW-0813">Transport</keyword>
<dbReference type="Gene3D" id="3.30.70.100">
    <property type="match status" value="1"/>
</dbReference>
<proteinExistence type="predicted"/>
<feature type="transmembrane region" description="Helical" evidence="7">
    <location>
        <begin position="342"/>
        <end position="363"/>
    </location>
</feature>
<feature type="transmembrane region" description="Helical" evidence="7">
    <location>
        <begin position="80"/>
        <end position="98"/>
    </location>
</feature>